<dbReference type="PANTHER" id="PTHR42997:SF1">
    <property type="entry name" value="AP-4-A PHOSPHORYLASE"/>
    <property type="match status" value="1"/>
</dbReference>
<dbReference type="Pfam" id="PF01230">
    <property type="entry name" value="HIT"/>
    <property type="match status" value="1"/>
</dbReference>
<organism evidence="2">
    <name type="scientific">mine drainage metagenome</name>
    <dbReference type="NCBI Taxonomy" id="410659"/>
    <lineage>
        <taxon>unclassified sequences</taxon>
        <taxon>metagenomes</taxon>
        <taxon>ecological metagenomes</taxon>
    </lineage>
</organism>
<sequence>MKPDLASHCPLCRPQHETILWKDNELRVILAEEPDYPMLCRVIWFAHIKEMSDLNTTQQQHIMRIVLGVERVLRELLQPDKINLASLGNVVPHLHWHVIPRFHQDRHFPNPIWGTAVRAANEAGTTNLTPEQLRQALQARFLDAPSG</sequence>
<dbReference type="PROSITE" id="PS51084">
    <property type="entry name" value="HIT_2"/>
    <property type="match status" value="1"/>
</dbReference>
<dbReference type="InterPro" id="IPR052908">
    <property type="entry name" value="AP-4-A_phosphorylase"/>
</dbReference>
<evidence type="ECO:0000259" key="1">
    <source>
        <dbReference type="PROSITE" id="PS51084"/>
    </source>
</evidence>
<gene>
    <name evidence="2" type="ORF">CARN7_2434</name>
</gene>
<dbReference type="EMBL" id="CABR01000152">
    <property type="protein sequence ID" value="CBI11599.1"/>
    <property type="molecule type" value="Genomic_DNA"/>
</dbReference>
<proteinExistence type="predicted"/>
<reference evidence="2" key="1">
    <citation type="submission" date="2009-10" db="EMBL/GenBank/DDBJ databases">
        <title>Diversity of trophic interactions inside an arsenic-rich microbial ecosystem.</title>
        <authorList>
            <person name="Bertin P.N."/>
            <person name="Heinrich-Salmeron A."/>
            <person name="Pelletier E."/>
            <person name="Goulhen-Chollet F."/>
            <person name="Arsene-Ploetze F."/>
            <person name="Gallien S."/>
            <person name="Calteau A."/>
            <person name="Vallenet D."/>
            <person name="Casiot C."/>
            <person name="Chane-Woon-Ming B."/>
            <person name="Giloteaux L."/>
            <person name="Barakat M."/>
            <person name="Bonnefoy V."/>
            <person name="Bruneel O."/>
            <person name="Chandler M."/>
            <person name="Cleiss J."/>
            <person name="Duran R."/>
            <person name="Elbaz-Poulichet F."/>
            <person name="Fonknechten N."/>
            <person name="Lauga B."/>
            <person name="Mornico D."/>
            <person name="Ortet P."/>
            <person name="Schaeffer C."/>
            <person name="Siguier P."/>
            <person name="Alexander Thil Smith A."/>
            <person name="Van Dorsselaer A."/>
            <person name="Weissenbach J."/>
            <person name="Medigue C."/>
            <person name="Le Paslier D."/>
        </authorList>
    </citation>
    <scope>NUCLEOTIDE SEQUENCE</scope>
</reference>
<dbReference type="InterPro" id="IPR026026">
    <property type="entry name" value="HIT_Hint"/>
</dbReference>
<dbReference type="InterPro" id="IPR011146">
    <property type="entry name" value="HIT-like"/>
</dbReference>
<dbReference type="GO" id="GO:0003824">
    <property type="term" value="F:catalytic activity"/>
    <property type="evidence" value="ECO:0007669"/>
    <property type="project" value="InterPro"/>
</dbReference>
<evidence type="ECO:0000313" key="2">
    <source>
        <dbReference type="EMBL" id="CBI11599.1"/>
    </source>
</evidence>
<dbReference type="PANTHER" id="PTHR42997">
    <property type="entry name" value="HIT FAMILY HYDROLASE"/>
    <property type="match status" value="1"/>
</dbReference>
<dbReference type="AlphaFoldDB" id="E6QWH6"/>
<accession>E6QWH6</accession>
<dbReference type="PIRSF" id="PIRSF000714">
    <property type="entry name" value="HIT"/>
    <property type="match status" value="1"/>
</dbReference>
<dbReference type="SUPFAM" id="SSF54197">
    <property type="entry name" value="HIT-like"/>
    <property type="match status" value="1"/>
</dbReference>
<feature type="domain" description="HIT" evidence="1">
    <location>
        <begin position="7"/>
        <end position="108"/>
    </location>
</feature>
<protein>
    <recommendedName>
        <fullName evidence="1">HIT domain-containing protein</fullName>
    </recommendedName>
</protein>
<dbReference type="InterPro" id="IPR036265">
    <property type="entry name" value="HIT-like_sf"/>
</dbReference>
<comment type="caution">
    <text evidence="2">The sequence shown here is derived from an EMBL/GenBank/DDBJ whole genome shotgun (WGS) entry which is preliminary data.</text>
</comment>
<name>E6QWH6_9ZZZZ</name>
<dbReference type="Gene3D" id="3.30.428.10">
    <property type="entry name" value="HIT-like"/>
    <property type="match status" value="1"/>
</dbReference>